<feature type="region of interest" description="Disordered" evidence="1">
    <location>
        <begin position="46"/>
        <end position="76"/>
    </location>
</feature>
<protein>
    <submittedName>
        <fullName evidence="2">Uncharacterized protein</fullName>
    </submittedName>
</protein>
<keyword evidence="3" id="KW-1185">Reference proteome</keyword>
<organism evidence="2 3">
    <name type="scientific">Halteria grandinella</name>
    <dbReference type="NCBI Taxonomy" id="5974"/>
    <lineage>
        <taxon>Eukaryota</taxon>
        <taxon>Sar</taxon>
        <taxon>Alveolata</taxon>
        <taxon>Ciliophora</taxon>
        <taxon>Intramacronucleata</taxon>
        <taxon>Spirotrichea</taxon>
        <taxon>Stichotrichia</taxon>
        <taxon>Sporadotrichida</taxon>
        <taxon>Halteriidae</taxon>
        <taxon>Halteria</taxon>
    </lineage>
</organism>
<evidence type="ECO:0000313" key="2">
    <source>
        <dbReference type="EMBL" id="TNV74386.1"/>
    </source>
</evidence>
<gene>
    <name evidence="2" type="ORF">FGO68_gene3140</name>
</gene>
<dbReference type="Proteomes" id="UP000785679">
    <property type="component" value="Unassembled WGS sequence"/>
</dbReference>
<name>A0A8J8NFY9_HALGN</name>
<evidence type="ECO:0000313" key="3">
    <source>
        <dbReference type="Proteomes" id="UP000785679"/>
    </source>
</evidence>
<reference evidence="2" key="1">
    <citation type="submission" date="2019-06" db="EMBL/GenBank/DDBJ databases">
        <authorList>
            <person name="Zheng W."/>
        </authorList>
    </citation>
    <scope>NUCLEOTIDE SEQUENCE</scope>
    <source>
        <strain evidence="2">QDHG01</strain>
    </source>
</reference>
<feature type="region of interest" description="Disordered" evidence="1">
    <location>
        <begin position="284"/>
        <end position="322"/>
    </location>
</feature>
<accession>A0A8J8NFY9</accession>
<feature type="compositionally biased region" description="Low complexity" evidence="1">
    <location>
        <begin position="62"/>
        <end position="72"/>
    </location>
</feature>
<comment type="caution">
    <text evidence="2">The sequence shown here is derived from an EMBL/GenBank/DDBJ whole genome shotgun (WGS) entry which is preliminary data.</text>
</comment>
<feature type="compositionally biased region" description="Polar residues" evidence="1">
    <location>
        <begin position="245"/>
        <end position="264"/>
    </location>
</feature>
<evidence type="ECO:0000256" key="1">
    <source>
        <dbReference type="SAM" id="MobiDB-lite"/>
    </source>
</evidence>
<sequence length="717" mass="79048">MVKKYVLLSNQQREELCTLIHRDGLTIKEAARRTGIPYPNAKAVNKTYERERRTEKRHVKLKSNSSLSQNSGSGSGGIARQGMAFVYPQKRGSGDIIIDGYSPPEIITGQYTNTSPQGTNAMGIYGVNGPQGNFIHIPQHQQFTTISQSELTFPKYNFNGPSQFIDNSVNLQISQGTLNLAKSLPIFPFGQNGSSYQNAQLQQTGIRGAQLKMQNIAQNNLGSESLSNSRQHISSVPGRHPGTLSGASCGTNYQVRPTGPNQSYIKQEIDSTSLISNYPYTGKRINEDHFSQPQHRGLNPLDPQENLTERKLQPHSQSTAKSQIAMYPESNLSMGSKILTPQHQAFSAPYQQNASSIGTLGQPGLTHSDASRQTSTAQFAVGKGESVGKGPRDVSMNFQPQITSNQFLLDAYEKNQCAAEASNATSIHQQDQFYYKTGSATGQPVNQSSSSSSSSLFNEKFREYAKTMGLQYNQSAVVGGLGGERHVSNEKNEKSISIQRNQDLQNLNDAKRISPNDGRLGQIKSGILSFQAKATPFDERASNSRIVKQSQILISAQPREQNQAQNFQTTFKSDASSTASHLVRSNKAFLKYDIKQGHSDKINSGVINEADNFYSPFVNPSQINLDEKGVGKNAPSLETQILTERTLLNIVENIPKTPSYDDFVGRSCSYQLLDDDVLIFNFSDYASQIIECNKGKRAQLDKFDNNTSEYIRPSETK</sequence>
<dbReference type="AlphaFoldDB" id="A0A8J8NFY9"/>
<proteinExistence type="predicted"/>
<dbReference type="EMBL" id="RRYP01017059">
    <property type="protein sequence ID" value="TNV74386.1"/>
    <property type="molecule type" value="Genomic_DNA"/>
</dbReference>
<feature type="region of interest" description="Disordered" evidence="1">
    <location>
        <begin position="228"/>
        <end position="264"/>
    </location>
</feature>